<name>A0ABT6CB41_9MICO</name>
<comment type="subcellular location">
    <subcellularLocation>
        <location evidence="1">Cytoplasm</location>
    </subcellularLocation>
</comment>
<evidence type="ECO:0000256" key="9">
    <source>
        <dbReference type="SAM" id="MobiDB-lite"/>
    </source>
</evidence>
<keyword evidence="6" id="KW-0131">Cell cycle</keyword>
<dbReference type="EMBL" id="JAROAV010000044">
    <property type="protein sequence ID" value="MDF8265971.1"/>
    <property type="molecule type" value="Genomic_DNA"/>
</dbReference>
<evidence type="ECO:0000256" key="2">
    <source>
        <dbReference type="ARBA" id="ARBA00018787"/>
    </source>
</evidence>
<proteinExistence type="predicted"/>
<dbReference type="NCBIfam" id="TIGR03544">
    <property type="entry name" value="DivI1A_domain"/>
    <property type="match status" value="1"/>
</dbReference>
<evidence type="ECO:0000256" key="7">
    <source>
        <dbReference type="ARBA" id="ARBA00031737"/>
    </source>
</evidence>
<evidence type="ECO:0000256" key="3">
    <source>
        <dbReference type="ARBA" id="ARBA00022490"/>
    </source>
</evidence>
<dbReference type="Gene3D" id="6.10.250.660">
    <property type="match status" value="1"/>
</dbReference>
<protein>
    <recommendedName>
        <fullName evidence="2">Cell wall synthesis protein Wag31</fullName>
    </recommendedName>
    <alternativeName>
        <fullName evidence="7">Antigen 84</fullName>
    </alternativeName>
</protein>
<feature type="compositionally biased region" description="Acidic residues" evidence="9">
    <location>
        <begin position="216"/>
        <end position="234"/>
    </location>
</feature>
<evidence type="ECO:0000256" key="6">
    <source>
        <dbReference type="ARBA" id="ARBA00023306"/>
    </source>
</evidence>
<sequence>MNASETPLFFESGPQRPRRAEHVTLPGLDELEFRRSSDGGYDADEVDAFLDDLRVVLEAADQERTVLKADLAQARDRLAEGGTEQQTMDAVGLLSQAQLIADKCIADAETYARDLMLTARSQYREILERAEAKAAETVQDAALLAPADAEREAGDEPAAVPEVEYVRTYARVAQVQLRAVLDALAEQVDQLGALPKPPRPPAAARPAGLSAAPPPEVDDADEDEGQDDDADEITGDVRWEPRDAG</sequence>
<evidence type="ECO:0000256" key="4">
    <source>
        <dbReference type="ARBA" id="ARBA00022618"/>
    </source>
</evidence>
<feature type="compositionally biased region" description="Basic and acidic residues" evidence="9">
    <location>
        <begin position="235"/>
        <end position="245"/>
    </location>
</feature>
<feature type="region of interest" description="Disordered" evidence="9">
    <location>
        <begin position="191"/>
        <end position="245"/>
    </location>
</feature>
<dbReference type="Proteomes" id="UP001528912">
    <property type="component" value="Unassembled WGS sequence"/>
</dbReference>
<dbReference type="RefSeq" id="WP_277193225.1">
    <property type="nucleotide sequence ID" value="NZ_JAROAV010000044.1"/>
</dbReference>
<accession>A0ABT6CB41</accession>
<evidence type="ECO:0000256" key="5">
    <source>
        <dbReference type="ARBA" id="ARBA00023054"/>
    </source>
</evidence>
<keyword evidence="5 8" id="KW-0175">Coiled coil</keyword>
<gene>
    <name evidence="10" type="ORF">P4R38_17120</name>
</gene>
<dbReference type="Pfam" id="PF05103">
    <property type="entry name" value="DivIVA"/>
    <property type="match status" value="1"/>
</dbReference>
<evidence type="ECO:0000313" key="10">
    <source>
        <dbReference type="EMBL" id="MDF8265971.1"/>
    </source>
</evidence>
<reference evidence="10 11" key="1">
    <citation type="submission" date="2023-03" db="EMBL/GenBank/DDBJ databases">
        <title>YIM 133296 draft genome.</title>
        <authorList>
            <person name="Xiong L."/>
        </authorList>
    </citation>
    <scope>NUCLEOTIDE SEQUENCE [LARGE SCALE GENOMIC DNA]</scope>
    <source>
        <strain evidence="10 11">YIM 133296</strain>
    </source>
</reference>
<dbReference type="InterPro" id="IPR007793">
    <property type="entry name" value="DivIVA_fam"/>
</dbReference>
<dbReference type="PANTHER" id="PTHR35794">
    <property type="entry name" value="CELL DIVISION PROTEIN DIVIVA"/>
    <property type="match status" value="1"/>
</dbReference>
<keyword evidence="3" id="KW-0963">Cytoplasm</keyword>
<evidence type="ECO:0000256" key="1">
    <source>
        <dbReference type="ARBA" id="ARBA00004496"/>
    </source>
</evidence>
<keyword evidence="4" id="KW-0132">Cell division</keyword>
<dbReference type="InterPro" id="IPR019933">
    <property type="entry name" value="DivIVA_domain"/>
</dbReference>
<keyword evidence="11" id="KW-1185">Reference proteome</keyword>
<organism evidence="10 11">
    <name type="scientific">Luteipulveratus flavus</name>
    <dbReference type="NCBI Taxonomy" id="3031728"/>
    <lineage>
        <taxon>Bacteria</taxon>
        <taxon>Bacillati</taxon>
        <taxon>Actinomycetota</taxon>
        <taxon>Actinomycetes</taxon>
        <taxon>Micrococcales</taxon>
        <taxon>Dermacoccaceae</taxon>
        <taxon>Luteipulveratus</taxon>
    </lineage>
</organism>
<evidence type="ECO:0000256" key="8">
    <source>
        <dbReference type="SAM" id="Coils"/>
    </source>
</evidence>
<feature type="coiled-coil region" evidence="8">
    <location>
        <begin position="50"/>
        <end position="77"/>
    </location>
</feature>
<dbReference type="PANTHER" id="PTHR35794:SF1">
    <property type="entry name" value="CELL CYCLE PROTEIN GPSB"/>
    <property type="match status" value="1"/>
</dbReference>
<comment type="caution">
    <text evidence="10">The sequence shown here is derived from an EMBL/GenBank/DDBJ whole genome shotgun (WGS) entry which is preliminary data.</text>
</comment>
<evidence type="ECO:0000313" key="11">
    <source>
        <dbReference type="Proteomes" id="UP001528912"/>
    </source>
</evidence>